<dbReference type="Pfam" id="PF02322">
    <property type="entry name" value="Cyt_bd_oxida_II"/>
    <property type="match status" value="1"/>
</dbReference>
<feature type="transmembrane region" description="Helical" evidence="7">
    <location>
        <begin position="12"/>
        <end position="37"/>
    </location>
</feature>
<keyword evidence="6 7" id="KW-0472">Membrane</keyword>
<dbReference type="OrthoDB" id="9776710at2"/>
<organism evidence="8 9">
    <name type="scientific">Bordetella genomosp. 10</name>
    <dbReference type="NCBI Taxonomy" id="1416804"/>
    <lineage>
        <taxon>Bacteria</taxon>
        <taxon>Pseudomonadati</taxon>
        <taxon>Pseudomonadota</taxon>
        <taxon>Betaproteobacteria</taxon>
        <taxon>Burkholderiales</taxon>
        <taxon>Alcaligenaceae</taxon>
        <taxon>Bordetella</taxon>
    </lineage>
</organism>
<dbReference type="GO" id="GO:0005886">
    <property type="term" value="C:plasma membrane"/>
    <property type="evidence" value="ECO:0007669"/>
    <property type="project" value="UniProtKB-SubCell"/>
</dbReference>
<keyword evidence="9" id="KW-1185">Reference proteome</keyword>
<evidence type="ECO:0000256" key="2">
    <source>
        <dbReference type="ARBA" id="ARBA00007543"/>
    </source>
</evidence>
<feature type="transmembrane region" description="Helical" evidence="7">
    <location>
        <begin position="301"/>
        <end position="323"/>
    </location>
</feature>
<sequence>MNIDLSTTWAVIIALGVFIYVVLDGFDLGIGLLYPLLPAEQDRQLMMNSVAPVWDGNETWMVLGGAGLYAAFPAVYGGLLSATYVPLIVMLCGLIFRGAAFELRAKAHRTRHAWDIAFMGGSAVATFCQGMVLGTLLQGIPMNGGRYAGNGMEWLSPFSLFCGLGLCITYACLGCGWLLGKTEGELQRKLYAVMRPLALLLLLAIGIVSLWTMATQPHVAARWFDGANLPYFLPVPVLLALAVWGIFRAVRQRRDRQPFAYAVAIVFLGFSGLMLSIFPYILPGAMDIWQASSPRSSQAFALVGVAIVLPVILAYTALSYWVFRGKVAAGGGYH</sequence>
<feature type="transmembrane region" description="Helical" evidence="7">
    <location>
        <begin position="192"/>
        <end position="211"/>
    </location>
</feature>
<dbReference type="PANTHER" id="PTHR43141">
    <property type="entry name" value="CYTOCHROME BD2 SUBUNIT II"/>
    <property type="match status" value="1"/>
</dbReference>
<evidence type="ECO:0000256" key="6">
    <source>
        <dbReference type="ARBA" id="ARBA00023136"/>
    </source>
</evidence>
<dbReference type="GO" id="GO:0016682">
    <property type="term" value="F:oxidoreductase activity, acting on diphenols and related substances as donors, oxygen as acceptor"/>
    <property type="evidence" value="ECO:0007669"/>
    <property type="project" value="TreeGrafter"/>
</dbReference>
<feature type="transmembrane region" description="Helical" evidence="7">
    <location>
        <begin position="113"/>
        <end position="138"/>
    </location>
</feature>
<dbReference type="NCBIfam" id="TIGR00203">
    <property type="entry name" value="cydB"/>
    <property type="match status" value="1"/>
</dbReference>
<feature type="transmembrane region" description="Helical" evidence="7">
    <location>
        <begin position="231"/>
        <end position="247"/>
    </location>
</feature>
<dbReference type="GO" id="GO:0009055">
    <property type="term" value="F:electron transfer activity"/>
    <property type="evidence" value="ECO:0007669"/>
    <property type="project" value="TreeGrafter"/>
</dbReference>
<evidence type="ECO:0000313" key="9">
    <source>
        <dbReference type="Proteomes" id="UP000216020"/>
    </source>
</evidence>
<dbReference type="GO" id="GO:0070069">
    <property type="term" value="C:cytochrome complex"/>
    <property type="evidence" value="ECO:0007669"/>
    <property type="project" value="TreeGrafter"/>
</dbReference>
<feature type="transmembrane region" description="Helical" evidence="7">
    <location>
        <begin position="259"/>
        <end position="281"/>
    </location>
</feature>
<keyword evidence="3" id="KW-1003">Cell membrane</keyword>
<reference evidence="9" key="1">
    <citation type="submission" date="2017-05" db="EMBL/GenBank/DDBJ databases">
        <title>Complete and WGS of Bordetella genogroups.</title>
        <authorList>
            <person name="Spilker T."/>
            <person name="Lipuma J."/>
        </authorList>
    </citation>
    <scope>NUCLEOTIDE SEQUENCE [LARGE SCALE GENOMIC DNA]</scope>
    <source>
        <strain evidence="9">AU16122</strain>
    </source>
</reference>
<gene>
    <name evidence="8" type="ORF">CAL29_23810</name>
</gene>
<keyword evidence="4 7" id="KW-0812">Transmembrane</keyword>
<evidence type="ECO:0000256" key="1">
    <source>
        <dbReference type="ARBA" id="ARBA00004651"/>
    </source>
</evidence>
<dbReference type="EMBL" id="NEVM01000005">
    <property type="protein sequence ID" value="OZI30982.1"/>
    <property type="molecule type" value="Genomic_DNA"/>
</dbReference>
<keyword evidence="5 7" id="KW-1133">Transmembrane helix</keyword>
<proteinExistence type="inferred from homology"/>
<name>A0A261S224_9BORD</name>
<protein>
    <submittedName>
        <fullName evidence="8">Cytochrome d ubiquinol oxidase subunit II</fullName>
    </submittedName>
</protein>
<comment type="similarity">
    <text evidence="2">Belongs to the cytochrome ubiquinol oxidase subunit 2 family.</text>
</comment>
<feature type="transmembrane region" description="Helical" evidence="7">
    <location>
        <begin position="158"/>
        <end position="180"/>
    </location>
</feature>
<evidence type="ECO:0000256" key="3">
    <source>
        <dbReference type="ARBA" id="ARBA00022475"/>
    </source>
</evidence>
<evidence type="ECO:0000256" key="5">
    <source>
        <dbReference type="ARBA" id="ARBA00022989"/>
    </source>
</evidence>
<feature type="transmembrane region" description="Helical" evidence="7">
    <location>
        <begin position="82"/>
        <end position="101"/>
    </location>
</feature>
<evidence type="ECO:0000256" key="4">
    <source>
        <dbReference type="ARBA" id="ARBA00022692"/>
    </source>
</evidence>
<accession>A0A261S224</accession>
<evidence type="ECO:0000256" key="7">
    <source>
        <dbReference type="SAM" id="Phobius"/>
    </source>
</evidence>
<comment type="subcellular location">
    <subcellularLocation>
        <location evidence="1">Cell membrane</location>
        <topology evidence="1">Multi-pass membrane protein</topology>
    </subcellularLocation>
</comment>
<evidence type="ECO:0000313" key="8">
    <source>
        <dbReference type="EMBL" id="OZI30982.1"/>
    </source>
</evidence>
<dbReference type="PANTHER" id="PTHR43141:SF4">
    <property type="entry name" value="CYTOCHROME BD2 SUBUNIT II"/>
    <property type="match status" value="1"/>
</dbReference>
<comment type="caution">
    <text evidence="8">The sequence shown here is derived from an EMBL/GenBank/DDBJ whole genome shotgun (WGS) entry which is preliminary data.</text>
</comment>
<dbReference type="GO" id="GO:0019646">
    <property type="term" value="P:aerobic electron transport chain"/>
    <property type="evidence" value="ECO:0007669"/>
    <property type="project" value="TreeGrafter"/>
</dbReference>
<dbReference type="RefSeq" id="WP_094855398.1">
    <property type="nucleotide sequence ID" value="NZ_NEVM01000005.1"/>
</dbReference>
<dbReference type="Proteomes" id="UP000216020">
    <property type="component" value="Unassembled WGS sequence"/>
</dbReference>
<dbReference type="InterPro" id="IPR003317">
    <property type="entry name" value="Cyt-d_oxidase_su2"/>
</dbReference>
<dbReference type="AlphaFoldDB" id="A0A261S224"/>